<dbReference type="GO" id="GO:0003723">
    <property type="term" value="F:RNA binding"/>
    <property type="evidence" value="ECO:0007669"/>
    <property type="project" value="TreeGrafter"/>
</dbReference>
<evidence type="ECO:0000313" key="6">
    <source>
        <dbReference type="EMBL" id="CBJ26144.1"/>
    </source>
</evidence>
<dbReference type="InterPro" id="IPR003960">
    <property type="entry name" value="ATPase_AAA_CS"/>
</dbReference>
<feature type="region of interest" description="Disordered" evidence="4">
    <location>
        <begin position="196"/>
        <end position="257"/>
    </location>
</feature>
<evidence type="ECO:0000259" key="5">
    <source>
        <dbReference type="SMART" id="SM00382"/>
    </source>
</evidence>
<dbReference type="SUPFAM" id="SSF52540">
    <property type="entry name" value="P-loop containing nucleoside triphosphate hydrolases"/>
    <property type="match status" value="2"/>
</dbReference>
<evidence type="ECO:0000256" key="2">
    <source>
        <dbReference type="ARBA" id="ARBA00022741"/>
    </source>
</evidence>
<dbReference type="CDD" id="cd19518">
    <property type="entry name" value="RecA-like_NVL_r1-like"/>
    <property type="match status" value="1"/>
</dbReference>
<organism evidence="6 7">
    <name type="scientific">Ectocarpus siliculosus</name>
    <name type="common">Brown alga</name>
    <name type="synonym">Conferva siliculosa</name>
    <dbReference type="NCBI Taxonomy" id="2880"/>
    <lineage>
        <taxon>Eukaryota</taxon>
        <taxon>Sar</taxon>
        <taxon>Stramenopiles</taxon>
        <taxon>Ochrophyta</taxon>
        <taxon>PX clade</taxon>
        <taxon>Phaeophyceae</taxon>
        <taxon>Ectocarpales</taxon>
        <taxon>Ectocarpaceae</taxon>
        <taxon>Ectocarpus</taxon>
    </lineage>
</organism>
<dbReference type="PROSITE" id="PS00674">
    <property type="entry name" value="AAA"/>
    <property type="match status" value="1"/>
</dbReference>
<dbReference type="GO" id="GO:0005524">
    <property type="term" value="F:ATP binding"/>
    <property type="evidence" value="ECO:0007669"/>
    <property type="project" value="UniProtKB-KW"/>
</dbReference>
<dbReference type="eggNOG" id="KOG0733">
    <property type="taxonomic scope" value="Eukaryota"/>
</dbReference>
<dbReference type="GO" id="GO:0042254">
    <property type="term" value="P:ribosome biogenesis"/>
    <property type="evidence" value="ECO:0007669"/>
    <property type="project" value="TreeGrafter"/>
</dbReference>
<dbReference type="Gene3D" id="3.40.50.300">
    <property type="entry name" value="P-loop containing nucleotide triphosphate hydrolases"/>
    <property type="match status" value="2"/>
</dbReference>
<dbReference type="InterPro" id="IPR003593">
    <property type="entry name" value="AAA+_ATPase"/>
</dbReference>
<feature type="region of interest" description="Disordered" evidence="4">
    <location>
        <begin position="1"/>
        <end position="22"/>
    </location>
</feature>
<feature type="domain" description="AAA+ ATPase" evidence="5">
    <location>
        <begin position="692"/>
        <end position="830"/>
    </location>
</feature>
<dbReference type="GO" id="GO:0016887">
    <property type="term" value="F:ATP hydrolysis activity"/>
    <property type="evidence" value="ECO:0007669"/>
    <property type="project" value="InterPro"/>
</dbReference>
<dbReference type="GO" id="GO:0005634">
    <property type="term" value="C:nucleus"/>
    <property type="evidence" value="ECO:0007669"/>
    <property type="project" value="TreeGrafter"/>
</dbReference>
<dbReference type="EMBL" id="FN648387">
    <property type="protein sequence ID" value="CBJ26144.1"/>
    <property type="molecule type" value="Genomic_DNA"/>
</dbReference>
<feature type="compositionally biased region" description="Polar residues" evidence="4">
    <location>
        <begin position="570"/>
        <end position="584"/>
    </location>
</feature>
<evidence type="ECO:0000256" key="4">
    <source>
        <dbReference type="SAM" id="MobiDB-lite"/>
    </source>
</evidence>
<comment type="similarity">
    <text evidence="1">Belongs to the AAA ATPase family.</text>
</comment>
<dbReference type="InterPro" id="IPR038100">
    <property type="entry name" value="NLV2_N_sf"/>
</dbReference>
<dbReference type="AlphaFoldDB" id="D7FQZ0"/>
<feature type="compositionally biased region" description="Basic and acidic residues" evidence="4">
    <location>
        <begin position="145"/>
        <end position="161"/>
    </location>
</feature>
<dbReference type="InterPro" id="IPR050168">
    <property type="entry name" value="AAA_ATPase_domain"/>
</dbReference>
<feature type="region of interest" description="Disordered" evidence="4">
    <location>
        <begin position="497"/>
        <end position="584"/>
    </location>
</feature>
<dbReference type="Pfam" id="PF17862">
    <property type="entry name" value="AAA_lid_3"/>
    <property type="match status" value="2"/>
</dbReference>
<dbReference type="Gene3D" id="1.10.10.2010">
    <property type="match status" value="1"/>
</dbReference>
<reference evidence="6 7" key="1">
    <citation type="journal article" date="2010" name="Nature">
        <title>The Ectocarpus genome and the independent evolution of multicellularity in brown algae.</title>
        <authorList>
            <person name="Cock J.M."/>
            <person name="Sterck L."/>
            <person name="Rouze P."/>
            <person name="Scornet D."/>
            <person name="Allen A.E."/>
            <person name="Amoutzias G."/>
            <person name="Anthouard V."/>
            <person name="Artiguenave F."/>
            <person name="Aury J.M."/>
            <person name="Badger J.H."/>
            <person name="Beszteri B."/>
            <person name="Billiau K."/>
            <person name="Bonnet E."/>
            <person name="Bothwell J.H."/>
            <person name="Bowler C."/>
            <person name="Boyen C."/>
            <person name="Brownlee C."/>
            <person name="Carrano C.J."/>
            <person name="Charrier B."/>
            <person name="Cho G.Y."/>
            <person name="Coelho S.M."/>
            <person name="Collen J."/>
            <person name="Corre E."/>
            <person name="Da Silva C."/>
            <person name="Delage L."/>
            <person name="Delaroque N."/>
            <person name="Dittami S.M."/>
            <person name="Doulbeau S."/>
            <person name="Elias M."/>
            <person name="Farnham G."/>
            <person name="Gachon C.M."/>
            <person name="Gschloessl B."/>
            <person name="Heesch S."/>
            <person name="Jabbari K."/>
            <person name="Jubin C."/>
            <person name="Kawai H."/>
            <person name="Kimura K."/>
            <person name="Kloareg B."/>
            <person name="Kupper F.C."/>
            <person name="Lang D."/>
            <person name="Le Bail A."/>
            <person name="Leblanc C."/>
            <person name="Lerouge P."/>
            <person name="Lohr M."/>
            <person name="Lopez P.J."/>
            <person name="Martens C."/>
            <person name="Maumus F."/>
            <person name="Michel G."/>
            <person name="Miranda-Saavedra D."/>
            <person name="Morales J."/>
            <person name="Moreau H."/>
            <person name="Motomura T."/>
            <person name="Nagasato C."/>
            <person name="Napoli C.A."/>
            <person name="Nelson D.R."/>
            <person name="Nyvall-Collen P."/>
            <person name="Peters A.F."/>
            <person name="Pommier C."/>
            <person name="Potin P."/>
            <person name="Poulain J."/>
            <person name="Quesneville H."/>
            <person name="Read B."/>
            <person name="Rensing S.A."/>
            <person name="Ritter A."/>
            <person name="Rousvoal S."/>
            <person name="Samanta M."/>
            <person name="Samson G."/>
            <person name="Schroeder D.C."/>
            <person name="Segurens B."/>
            <person name="Strittmatter M."/>
            <person name="Tonon T."/>
            <person name="Tregear J.W."/>
            <person name="Valentin K."/>
            <person name="von Dassow P."/>
            <person name="Yamagishi T."/>
            <person name="Van de Peer Y."/>
            <person name="Wincker P."/>
        </authorList>
    </citation>
    <scope>NUCLEOTIDE SEQUENCE [LARGE SCALE GENOMIC DNA]</scope>
    <source>
        <strain evidence="7">Ec32 / CCAP1310/4</strain>
    </source>
</reference>
<dbReference type="InterPro" id="IPR041569">
    <property type="entry name" value="AAA_lid_3"/>
</dbReference>
<dbReference type="InterPro" id="IPR027417">
    <property type="entry name" value="P-loop_NTPase"/>
</dbReference>
<feature type="region of interest" description="Disordered" evidence="4">
    <location>
        <begin position="943"/>
        <end position="966"/>
    </location>
</feature>
<dbReference type="FunFam" id="3.40.50.300:FF:000365">
    <property type="entry name" value="Ribosome biogenesis ATPase RIX7"/>
    <property type="match status" value="1"/>
</dbReference>
<dbReference type="SMART" id="SM00382">
    <property type="entry name" value="AAA"/>
    <property type="match status" value="2"/>
</dbReference>
<keyword evidence="7" id="KW-1185">Reference proteome</keyword>
<keyword evidence="2" id="KW-0547">Nucleotide-binding</keyword>
<dbReference type="Gene3D" id="1.10.8.60">
    <property type="match status" value="2"/>
</dbReference>
<accession>D7FQZ0</accession>
<dbReference type="STRING" id="2880.D7FQZ0"/>
<feature type="compositionally biased region" description="Gly residues" evidence="4">
    <location>
        <begin position="248"/>
        <end position="257"/>
    </location>
</feature>
<evidence type="ECO:0000256" key="3">
    <source>
        <dbReference type="ARBA" id="ARBA00022840"/>
    </source>
</evidence>
<dbReference type="InterPro" id="IPR003959">
    <property type="entry name" value="ATPase_AAA_core"/>
</dbReference>
<feature type="domain" description="AAA+ ATPase" evidence="5">
    <location>
        <begin position="297"/>
        <end position="437"/>
    </location>
</feature>
<keyword evidence="3" id="KW-0067">ATP-binding</keyword>
<proteinExistence type="inferred from homology"/>
<name>D7FQZ0_ECTSI</name>
<dbReference type="Proteomes" id="UP000002630">
    <property type="component" value="Linkage Group LG14"/>
</dbReference>
<dbReference type="Pfam" id="PF00004">
    <property type="entry name" value="AAA"/>
    <property type="match status" value="2"/>
</dbReference>
<feature type="region of interest" description="Disordered" evidence="4">
    <location>
        <begin position="66"/>
        <end position="167"/>
    </location>
</feature>
<protein>
    <recommendedName>
        <fullName evidence="5">AAA+ ATPase domain-containing protein</fullName>
    </recommendedName>
</protein>
<evidence type="ECO:0000256" key="1">
    <source>
        <dbReference type="ARBA" id="ARBA00006914"/>
    </source>
</evidence>
<gene>
    <name evidence="6" type="ORF">Esi_0021_0121</name>
</gene>
<dbReference type="OMA" id="RIMYNIS"/>
<feature type="compositionally biased region" description="Low complexity" evidence="4">
    <location>
        <begin position="235"/>
        <end position="247"/>
    </location>
</feature>
<sequence>MSRNGVSSPGGGPGAGRTANNSDYFVDTKLLFRLKRFVTEQQERGSLPTEDAALDYLLDKFKEYVRKPQGPLRKSVGKALRKCLEGSPTPPRDTKKRSRMPEGGGVEAVGLQQNQHRHQHQLSSPREETTGSSVVGRQRKKRRAREGGGDTTEHNTKSDHEDLSEDELAAREAEAGMQGRTHNLLNQSVAAGYRTNGASSRQGLSNSSPVDGKDQEGGGSIKGEKKRSKRPRPGGPTASSRAAPSAAAGGGGGGGGAAAAAGYDDLGGISEILQEVRELIEYPLVHPEVYAHLGIEPPRGILLHGPPGCGKTLLANAIAGELDVAFLRISAPEIVSGMSGESEQKVRELFRAAIENAPCIVFMDEVDAITPKRETSSRGMEKRIVAQLLTCMDSLTIENTGGKPVVVIGATNRPNDLDSALRRAGRFDREICLGVPDLAARARILEVMASKMTLAGDVDFQQIAKKTPGFVGADLSSLTKEAAVVAINRIFTRLRATRPPPITGDPCSNDNGNGGAPSTAPCVAPPAATGKPRGGQDATVAPAHPEDSGSVSGAGAAEPSLDSVVGDASGSLTTSPASSTAVQQGKKTAEVVGAGAEDAAGAVGGFLTGPLSAAQLAPLSVTMEDFLTAVKKDFLTAVKKVQPSAKREGFATVPGVSWSDVGALASVREELGLSILEPIAYPERFEKLGLTIPAGVLLYGPPGCGKTLLAKAIANESGANFISVKGPELLDKYVGESEKSVRQVFQRARASSPCIIFFDELDALCPKRGGGGEGGGVTERVVNQLLTEMDGLEARKNVFVVAATNRPELIDQAMLRPGRLDRLLYVPLPSASDRVSILKALSATVSLGPDVDLHAVGHNPKAEGFSGADLAALLREAGLDVLRQLKSRELIVGKGAYTEKGAGTVVMATNFDNAFLRTQPSVSATDRAFYVSMKDRLCKARAHPSEALPPAGGGDNEPAAPIPSSA</sequence>
<dbReference type="PANTHER" id="PTHR23077:SF171">
    <property type="entry name" value="NUCLEAR VALOSIN-CONTAINING PROTEIN-LIKE"/>
    <property type="match status" value="1"/>
</dbReference>
<dbReference type="PANTHER" id="PTHR23077">
    <property type="entry name" value="AAA-FAMILY ATPASE"/>
    <property type="match status" value="1"/>
</dbReference>
<dbReference type="OrthoDB" id="27435at2759"/>
<dbReference type="FunFam" id="3.40.50.300:FF:000149">
    <property type="entry name" value="Nuclear valosin-containing protein-like"/>
    <property type="match status" value="1"/>
</dbReference>
<dbReference type="GO" id="GO:1990275">
    <property type="term" value="F:preribosome binding"/>
    <property type="evidence" value="ECO:0007669"/>
    <property type="project" value="TreeGrafter"/>
</dbReference>
<evidence type="ECO:0000313" key="7">
    <source>
        <dbReference type="Proteomes" id="UP000002630"/>
    </source>
</evidence>
<feature type="compositionally biased region" description="Polar residues" evidence="4">
    <location>
        <begin position="196"/>
        <end position="209"/>
    </location>
</feature>